<feature type="domain" description="RagB/SusD" evidence="6">
    <location>
        <begin position="395"/>
        <end position="544"/>
    </location>
</feature>
<dbReference type="InterPro" id="IPR033985">
    <property type="entry name" value="SusD-like_N"/>
</dbReference>
<dbReference type="PATRIC" id="fig|743722.3.peg.206"/>
<dbReference type="KEGG" id="shg:Sph21_0193"/>
<dbReference type="AlphaFoldDB" id="F4CF83"/>
<evidence type="ECO:0000256" key="5">
    <source>
        <dbReference type="ARBA" id="ARBA00023237"/>
    </source>
</evidence>
<reference evidence="8" key="1">
    <citation type="submission" date="2011-03" db="EMBL/GenBank/DDBJ databases">
        <title>Complete sequence of Sphingobacterium sp. 21.</title>
        <authorList>
            <consortium name="US DOE Joint Genome Institute"/>
            <person name="Lucas S."/>
            <person name="Copeland A."/>
            <person name="Lapidus A."/>
            <person name="Cheng J.-F."/>
            <person name="Goodwin L."/>
            <person name="Pitluck S."/>
            <person name="Davenport K."/>
            <person name="Detter J.C."/>
            <person name="Han C."/>
            <person name="Tapia R."/>
            <person name="Land M."/>
            <person name="Hauser L."/>
            <person name="Kyrpides N."/>
            <person name="Ivanova N."/>
            <person name="Ovchinnikova G."/>
            <person name="Pagani I."/>
            <person name="Siebers A.K."/>
            <person name="Allgaier M."/>
            <person name="Thelen M.P."/>
            <person name="Hugenholtz P."/>
            <person name="Woyke T."/>
        </authorList>
    </citation>
    <scope>NUCLEOTIDE SEQUENCE</scope>
    <source>
        <strain evidence="8">21</strain>
    </source>
</reference>
<sequence length="544" mass="61403">MINNDGCIALKIYKMKKRIFLIAMFIGMIAASCTKLDVPVESELTPDNFPNTPEAFVAATGPIYTQLRSGYAVNYWRMQELSTDEAIIPARDGNYDDGGQYRMLHKHNWNPDHPTIKAVWEWGFGGIQTCNRLLALFEDAVESDSKRQTLAEIRTMRALFYFFMMDLYGNVPISIAFGSSEQPATSSRSEVFNFIETELLAAVPDLSVETGMLTYGRPTRWLAYVMLQKLYLNAEYYTGTPKYTESVAYADKLLTESNFSLMSDFTSLFMPDNGPNSETIFAVPYDANVAPGNQFSRFGLHTALQDKYDLPFRPSIALSTIADFYRLFNLAGDKRNETWLAGKQVDFDGNPILVKTTNKGLDASYSGPDPGKEIQWQLEFTPEMPLRLEATMDVGNDELGKARGVRSIKYYPDKNTHPSNRDSNNDVPVFRLADVYLMKAEAILRGAAATTVKGESQTADVLVNKIRRRVGADEVMGITLEALLDERAREFAWEAWRRNDLIRFGKFEDAWGFNPGGQAPTYRIYPVPTSEMRLNTKLIQNPGY</sequence>
<evidence type="ECO:0000256" key="2">
    <source>
        <dbReference type="ARBA" id="ARBA00006275"/>
    </source>
</evidence>
<protein>
    <submittedName>
        <fullName evidence="8">RagB/SusD domain-containing protein</fullName>
    </submittedName>
</protein>
<evidence type="ECO:0000259" key="6">
    <source>
        <dbReference type="Pfam" id="PF07980"/>
    </source>
</evidence>
<gene>
    <name evidence="8" type="ordered locus">Sph21_0193</name>
</gene>
<dbReference type="Pfam" id="PF14322">
    <property type="entry name" value="SusD-like_3"/>
    <property type="match status" value="1"/>
</dbReference>
<evidence type="ECO:0000259" key="7">
    <source>
        <dbReference type="Pfam" id="PF14322"/>
    </source>
</evidence>
<dbReference type="Pfam" id="PF07980">
    <property type="entry name" value="SusD_RagB"/>
    <property type="match status" value="1"/>
</dbReference>
<feature type="domain" description="SusD-like N-terminal" evidence="7">
    <location>
        <begin position="103"/>
        <end position="232"/>
    </location>
</feature>
<name>F4CF83_SPHS2</name>
<evidence type="ECO:0000256" key="4">
    <source>
        <dbReference type="ARBA" id="ARBA00023136"/>
    </source>
</evidence>
<evidence type="ECO:0000256" key="3">
    <source>
        <dbReference type="ARBA" id="ARBA00022729"/>
    </source>
</evidence>
<keyword evidence="4" id="KW-0472">Membrane</keyword>
<comment type="similarity">
    <text evidence="2">Belongs to the SusD family.</text>
</comment>
<dbReference type="HOGENOM" id="CLU_015553_1_2_10"/>
<organism evidence="8">
    <name type="scientific">Sphingobacterium sp. (strain 21)</name>
    <dbReference type="NCBI Taxonomy" id="743722"/>
    <lineage>
        <taxon>Bacteria</taxon>
        <taxon>Pseudomonadati</taxon>
        <taxon>Bacteroidota</taxon>
        <taxon>Sphingobacteriia</taxon>
        <taxon>Sphingobacteriales</taxon>
        <taxon>Sphingobacteriaceae</taxon>
        <taxon>Sphingobacterium</taxon>
    </lineage>
</organism>
<accession>F4CF83</accession>
<comment type="subcellular location">
    <subcellularLocation>
        <location evidence="1">Cell outer membrane</location>
    </subcellularLocation>
</comment>
<proteinExistence type="inferred from homology"/>
<dbReference type="SUPFAM" id="SSF48452">
    <property type="entry name" value="TPR-like"/>
    <property type="match status" value="1"/>
</dbReference>
<evidence type="ECO:0000313" key="8">
    <source>
        <dbReference type="EMBL" id="ADZ76776.1"/>
    </source>
</evidence>
<dbReference type="InterPro" id="IPR011990">
    <property type="entry name" value="TPR-like_helical_dom_sf"/>
</dbReference>
<evidence type="ECO:0000256" key="1">
    <source>
        <dbReference type="ARBA" id="ARBA00004442"/>
    </source>
</evidence>
<dbReference type="Gene3D" id="1.25.40.390">
    <property type="match status" value="1"/>
</dbReference>
<keyword evidence="5" id="KW-0998">Cell outer membrane</keyword>
<keyword evidence="3" id="KW-0732">Signal</keyword>
<dbReference type="eggNOG" id="COG3637">
    <property type="taxonomic scope" value="Bacteria"/>
</dbReference>
<dbReference type="InterPro" id="IPR012944">
    <property type="entry name" value="SusD_RagB_dom"/>
</dbReference>
<dbReference type="EMBL" id="CP002584">
    <property type="protein sequence ID" value="ADZ76776.1"/>
    <property type="molecule type" value="Genomic_DNA"/>
</dbReference>
<dbReference type="GO" id="GO:0009279">
    <property type="term" value="C:cell outer membrane"/>
    <property type="evidence" value="ECO:0007669"/>
    <property type="project" value="UniProtKB-SubCell"/>
</dbReference>
<dbReference type="STRING" id="743722.Sph21_0193"/>